<reference evidence="1" key="2">
    <citation type="submission" date="2022-01" db="EMBL/GenBank/DDBJ databases">
        <authorList>
            <person name="Yamashiro T."/>
            <person name="Shiraishi A."/>
            <person name="Satake H."/>
            <person name="Nakayama K."/>
        </authorList>
    </citation>
    <scope>NUCLEOTIDE SEQUENCE</scope>
</reference>
<dbReference type="EMBL" id="BQNB010018180">
    <property type="protein sequence ID" value="GJT71586.1"/>
    <property type="molecule type" value="Genomic_DNA"/>
</dbReference>
<organism evidence="1 2">
    <name type="scientific">Tanacetum coccineum</name>
    <dbReference type="NCBI Taxonomy" id="301880"/>
    <lineage>
        <taxon>Eukaryota</taxon>
        <taxon>Viridiplantae</taxon>
        <taxon>Streptophyta</taxon>
        <taxon>Embryophyta</taxon>
        <taxon>Tracheophyta</taxon>
        <taxon>Spermatophyta</taxon>
        <taxon>Magnoliopsida</taxon>
        <taxon>eudicotyledons</taxon>
        <taxon>Gunneridae</taxon>
        <taxon>Pentapetalae</taxon>
        <taxon>asterids</taxon>
        <taxon>campanulids</taxon>
        <taxon>Asterales</taxon>
        <taxon>Asteraceae</taxon>
        <taxon>Asteroideae</taxon>
        <taxon>Anthemideae</taxon>
        <taxon>Anthemidinae</taxon>
        <taxon>Tanacetum</taxon>
    </lineage>
</organism>
<proteinExistence type="predicted"/>
<gene>
    <name evidence="1" type="ORF">Tco_1030872</name>
</gene>
<sequence length="122" mass="13974">MAMTIQSGVKGLILATQGEAFKDENLIAEGLNGKDQQMEKREDGSLHYMDRIWVPLVGGARTKIRDKAHKMRYFRDVVIDFGDVEYHLPLAEFSITIAIIRALLCPLWVVWKEEVTDIVGWR</sequence>
<protein>
    <submittedName>
        <fullName evidence="1">Uncharacterized protein</fullName>
    </submittedName>
</protein>
<keyword evidence="2" id="KW-1185">Reference proteome</keyword>
<evidence type="ECO:0000313" key="2">
    <source>
        <dbReference type="Proteomes" id="UP001151760"/>
    </source>
</evidence>
<accession>A0ABQ5G7S2</accession>
<evidence type="ECO:0000313" key="1">
    <source>
        <dbReference type="EMBL" id="GJT71586.1"/>
    </source>
</evidence>
<dbReference type="Proteomes" id="UP001151760">
    <property type="component" value="Unassembled WGS sequence"/>
</dbReference>
<name>A0ABQ5G7S2_9ASTR</name>
<reference evidence="1" key="1">
    <citation type="journal article" date="2022" name="Int. J. Mol. Sci.">
        <title>Draft Genome of Tanacetum Coccineum: Genomic Comparison of Closely Related Tanacetum-Family Plants.</title>
        <authorList>
            <person name="Yamashiro T."/>
            <person name="Shiraishi A."/>
            <person name="Nakayama K."/>
            <person name="Satake H."/>
        </authorList>
    </citation>
    <scope>NUCLEOTIDE SEQUENCE</scope>
</reference>
<comment type="caution">
    <text evidence="1">The sequence shown here is derived from an EMBL/GenBank/DDBJ whole genome shotgun (WGS) entry which is preliminary data.</text>
</comment>